<evidence type="ECO:0000313" key="9">
    <source>
        <dbReference type="EMBL" id="BBO21826.1"/>
    </source>
</evidence>
<dbReference type="Gene3D" id="2.30.30.60">
    <property type="match status" value="1"/>
</dbReference>
<dbReference type="Gene3D" id="1.10.287.1260">
    <property type="match status" value="1"/>
</dbReference>
<dbReference type="Proteomes" id="UP000662914">
    <property type="component" value="Chromosome"/>
</dbReference>
<dbReference type="KEGG" id="ddz:DSYM_25250"/>
<protein>
    <recommendedName>
        <fullName evidence="7">Small-conductance mechanosensitive channel</fullName>
    </recommendedName>
</protein>
<dbReference type="InterPro" id="IPR014710">
    <property type="entry name" value="RmlC-like_jellyroll"/>
</dbReference>
<evidence type="ECO:0000256" key="1">
    <source>
        <dbReference type="ARBA" id="ARBA00004651"/>
    </source>
</evidence>
<dbReference type="GO" id="GO:0008381">
    <property type="term" value="F:mechanosensitive monoatomic ion channel activity"/>
    <property type="evidence" value="ECO:0007669"/>
    <property type="project" value="InterPro"/>
</dbReference>
<dbReference type="InterPro" id="IPR011066">
    <property type="entry name" value="MscS_channel_C_sf"/>
</dbReference>
<sequence length="513" mass="56833">MHEWLEPAWIFFWREESPYVVSAVVLIGALLWALRPADRHSVGYTLGIFVLGLAGQFAAGLFAARGLQTGAEVTHEIFVILMGLALIRLAGLCLFRAVLPAAGLLPPRIVEDIVVILAYIVFAMVRMRLAGVDLSGIVATSAVITAVVAFSMQETLGNILGGLALQFDSSVELGNWVRVDDVTGRIVDIRWRYTAIETRNGETIVVPNSLLMKSKFTVIWSPEQAIQPWRRWIWFNVDYGAPPAQVIEAVEQAVGSAEIPDVAHEPRPNCVLMEFGPSYARYALRYWLTDPCADDPTDSAVRSHVLAALQRAGLRLAEPEYSVHMIKENEAHREAVHARELGRRLKALRGVEIFASFSEEELKALADRLVYAPFARGGIITRQGMEAHWLYILVAGEAEVWLEQGGERRLLTTLPAGKVFGEMGMLTGEPRRSTVTAKTDAECYRLDKAGFEDILRSRPAIADEMAAILAERNMQLASAEEALGAEARARERQRQQASLLGKMRIFFKLGEAK</sequence>
<comment type="function">
    <text evidence="7">Mechanosensitive channel that participates in the regulation of osmotic pressure changes within the cell, opening in response to stretch forces in the membrane lipid bilayer, without the need for other proteins. Contributes to normal resistance to hypoosmotic shock. Forms an ion channel of 1.0 nanosiemens conductance with a slight preference for anions.</text>
</comment>
<keyword evidence="7" id="KW-0407">Ion channel</keyword>
<dbReference type="PANTHER" id="PTHR30221:SF1">
    <property type="entry name" value="SMALL-CONDUCTANCE MECHANOSENSITIVE CHANNEL"/>
    <property type="match status" value="1"/>
</dbReference>
<dbReference type="InterPro" id="IPR049278">
    <property type="entry name" value="MS_channel_C"/>
</dbReference>
<keyword evidence="3" id="KW-1003">Cell membrane</keyword>
<dbReference type="InterPro" id="IPR010920">
    <property type="entry name" value="LSM_dom_sf"/>
</dbReference>
<dbReference type="SUPFAM" id="SSF50182">
    <property type="entry name" value="Sm-like ribonucleoproteins"/>
    <property type="match status" value="1"/>
</dbReference>
<feature type="transmembrane region" description="Helical" evidence="7">
    <location>
        <begin position="17"/>
        <end position="34"/>
    </location>
</feature>
<proteinExistence type="inferred from homology"/>
<feature type="transmembrane region" description="Helical" evidence="7">
    <location>
        <begin position="46"/>
        <end position="65"/>
    </location>
</feature>
<keyword evidence="4 7" id="KW-0812">Transmembrane</keyword>
<dbReference type="PANTHER" id="PTHR30221">
    <property type="entry name" value="SMALL-CONDUCTANCE MECHANOSENSITIVE CHANNEL"/>
    <property type="match status" value="1"/>
</dbReference>
<dbReference type="Pfam" id="PF00027">
    <property type="entry name" value="cNMP_binding"/>
    <property type="match status" value="1"/>
</dbReference>
<keyword evidence="7" id="KW-0997">Cell inner membrane</keyword>
<keyword evidence="7" id="KW-0406">Ion transport</keyword>
<evidence type="ECO:0000256" key="4">
    <source>
        <dbReference type="ARBA" id="ARBA00022692"/>
    </source>
</evidence>
<reference evidence="9" key="1">
    <citation type="journal article" name="DNA Res.">
        <title>The physiological potential of anammox bacteria as revealed by their core genome structure.</title>
        <authorList>
            <person name="Okubo T."/>
            <person name="Toyoda A."/>
            <person name="Fukuhara K."/>
            <person name="Uchiyama I."/>
            <person name="Harigaya Y."/>
            <person name="Kuroiwa M."/>
            <person name="Suzuki T."/>
            <person name="Murakami Y."/>
            <person name="Suwa Y."/>
            <person name="Takami H."/>
        </authorList>
    </citation>
    <scope>NUCLEOTIDE SEQUENCE</scope>
    <source>
        <strain evidence="9">317325-3</strain>
    </source>
</reference>
<dbReference type="InterPro" id="IPR023408">
    <property type="entry name" value="MscS_beta-dom_sf"/>
</dbReference>
<dbReference type="EMBL" id="AP021857">
    <property type="protein sequence ID" value="BBO21826.1"/>
    <property type="molecule type" value="Genomic_DNA"/>
</dbReference>
<dbReference type="SMART" id="SM00100">
    <property type="entry name" value="cNMP"/>
    <property type="match status" value="1"/>
</dbReference>
<comment type="similarity">
    <text evidence="2 7">Belongs to the MscS (TC 1.A.23) family.</text>
</comment>
<dbReference type="CDD" id="cd00038">
    <property type="entry name" value="CAP_ED"/>
    <property type="match status" value="1"/>
</dbReference>
<evidence type="ECO:0000256" key="7">
    <source>
        <dbReference type="RuleBase" id="RU369025"/>
    </source>
</evidence>
<evidence type="ECO:0000259" key="8">
    <source>
        <dbReference type="PROSITE" id="PS50042"/>
    </source>
</evidence>
<organism evidence="9 10">
    <name type="scientific">Candidatus Desulfobacillus denitrificans</name>
    <dbReference type="NCBI Taxonomy" id="2608985"/>
    <lineage>
        <taxon>Bacteria</taxon>
        <taxon>Pseudomonadati</taxon>
        <taxon>Pseudomonadota</taxon>
        <taxon>Betaproteobacteria</taxon>
        <taxon>Candidatus Desulfobacillus</taxon>
    </lineage>
</organism>
<dbReference type="InterPro" id="IPR018490">
    <property type="entry name" value="cNMP-bd_dom_sf"/>
</dbReference>
<keyword evidence="5 7" id="KW-1133">Transmembrane helix</keyword>
<name>A0A809S071_9PROT</name>
<dbReference type="AlphaFoldDB" id="A0A809S071"/>
<dbReference type="GO" id="GO:0005886">
    <property type="term" value="C:plasma membrane"/>
    <property type="evidence" value="ECO:0007669"/>
    <property type="project" value="UniProtKB-SubCell"/>
</dbReference>
<comment type="subcellular location">
    <subcellularLocation>
        <location evidence="7">Cell inner membrane</location>
        <topology evidence="7">Multi-pass membrane protein</topology>
    </subcellularLocation>
    <subcellularLocation>
        <location evidence="1">Cell membrane</location>
        <topology evidence="1">Multi-pass membrane protein</topology>
    </subcellularLocation>
</comment>
<dbReference type="InterPro" id="IPR000595">
    <property type="entry name" value="cNMP-bd_dom"/>
</dbReference>
<dbReference type="Gene3D" id="2.60.120.10">
    <property type="entry name" value="Jelly Rolls"/>
    <property type="match status" value="1"/>
</dbReference>
<gene>
    <name evidence="9" type="ORF">DSYM_25250</name>
</gene>
<feature type="transmembrane region" description="Helical" evidence="7">
    <location>
        <begin position="134"/>
        <end position="152"/>
    </location>
</feature>
<evidence type="ECO:0000256" key="3">
    <source>
        <dbReference type="ARBA" id="ARBA00022475"/>
    </source>
</evidence>
<accession>A0A809S071</accession>
<keyword evidence="6 7" id="KW-0472">Membrane</keyword>
<feature type="transmembrane region" description="Helical" evidence="7">
    <location>
        <begin position="109"/>
        <end position="128"/>
    </location>
</feature>
<comment type="caution">
    <text evidence="7">Lacks conserved residue(s) required for the propagation of feature annotation.</text>
</comment>
<feature type="domain" description="Cyclic nucleotide-binding" evidence="8">
    <location>
        <begin position="353"/>
        <end position="472"/>
    </location>
</feature>
<dbReference type="Gene3D" id="3.30.70.100">
    <property type="match status" value="1"/>
</dbReference>
<evidence type="ECO:0000256" key="2">
    <source>
        <dbReference type="ARBA" id="ARBA00008017"/>
    </source>
</evidence>
<dbReference type="PROSITE" id="PS50042">
    <property type="entry name" value="CNMP_BINDING_3"/>
    <property type="match status" value="1"/>
</dbReference>
<dbReference type="InterPro" id="IPR045275">
    <property type="entry name" value="MscS_archaea/bacteria_type"/>
</dbReference>
<evidence type="ECO:0000313" key="10">
    <source>
        <dbReference type="Proteomes" id="UP000662914"/>
    </source>
</evidence>
<dbReference type="SUPFAM" id="SSF82689">
    <property type="entry name" value="Mechanosensitive channel protein MscS (YggB), C-terminal domain"/>
    <property type="match status" value="1"/>
</dbReference>
<dbReference type="Pfam" id="PF21082">
    <property type="entry name" value="MS_channel_3rd"/>
    <property type="match status" value="1"/>
</dbReference>
<dbReference type="Pfam" id="PF00924">
    <property type="entry name" value="MS_channel_2nd"/>
    <property type="match status" value="1"/>
</dbReference>
<keyword evidence="7" id="KW-0813">Transport</keyword>
<feature type="transmembrane region" description="Helical" evidence="7">
    <location>
        <begin position="77"/>
        <end position="97"/>
    </location>
</feature>
<evidence type="ECO:0000256" key="6">
    <source>
        <dbReference type="ARBA" id="ARBA00023136"/>
    </source>
</evidence>
<dbReference type="SUPFAM" id="SSF51206">
    <property type="entry name" value="cAMP-binding domain-like"/>
    <property type="match status" value="1"/>
</dbReference>
<evidence type="ECO:0000256" key="5">
    <source>
        <dbReference type="ARBA" id="ARBA00022989"/>
    </source>
</evidence>
<dbReference type="InterPro" id="IPR006685">
    <property type="entry name" value="MscS_channel_2nd"/>
</dbReference>
<comment type="subunit">
    <text evidence="7">Homoheptamer.</text>
</comment>